<reference evidence="1 2" key="1">
    <citation type="journal article" date="2023" name="J. Hered.">
        <title>Chromosome-level genome of the wood stork (Mycteria americana) provides insight into avian chromosome evolution.</title>
        <authorList>
            <person name="Flamio R. Jr."/>
            <person name="Ramstad K.M."/>
        </authorList>
    </citation>
    <scope>NUCLEOTIDE SEQUENCE [LARGE SCALE GENOMIC DNA]</scope>
    <source>
        <strain evidence="1">JAX WOST 10</strain>
    </source>
</reference>
<protein>
    <submittedName>
        <fullName evidence="1">Uncharacterized protein</fullName>
    </submittedName>
</protein>
<name>A0AAN7S6G5_MYCAM</name>
<keyword evidence="2" id="KW-1185">Reference proteome</keyword>
<proteinExistence type="predicted"/>
<comment type="caution">
    <text evidence="1">The sequence shown here is derived from an EMBL/GenBank/DDBJ whole genome shotgun (WGS) entry which is preliminary data.</text>
</comment>
<evidence type="ECO:0000313" key="2">
    <source>
        <dbReference type="Proteomes" id="UP001333110"/>
    </source>
</evidence>
<gene>
    <name evidence="1" type="ORF">QYF61_013439</name>
</gene>
<evidence type="ECO:0000313" key="1">
    <source>
        <dbReference type="EMBL" id="KAK4821101.1"/>
    </source>
</evidence>
<organism evidence="1 2">
    <name type="scientific">Mycteria americana</name>
    <name type="common">Wood stork</name>
    <dbReference type="NCBI Taxonomy" id="33587"/>
    <lineage>
        <taxon>Eukaryota</taxon>
        <taxon>Metazoa</taxon>
        <taxon>Chordata</taxon>
        <taxon>Craniata</taxon>
        <taxon>Vertebrata</taxon>
        <taxon>Euteleostomi</taxon>
        <taxon>Archelosauria</taxon>
        <taxon>Archosauria</taxon>
        <taxon>Dinosauria</taxon>
        <taxon>Saurischia</taxon>
        <taxon>Theropoda</taxon>
        <taxon>Coelurosauria</taxon>
        <taxon>Aves</taxon>
        <taxon>Neognathae</taxon>
        <taxon>Neoaves</taxon>
        <taxon>Aequornithes</taxon>
        <taxon>Ciconiiformes</taxon>
        <taxon>Ciconiidae</taxon>
        <taxon>Mycteria</taxon>
    </lineage>
</organism>
<dbReference type="EMBL" id="JAUNZN010000005">
    <property type="protein sequence ID" value="KAK4821101.1"/>
    <property type="molecule type" value="Genomic_DNA"/>
</dbReference>
<dbReference type="AlphaFoldDB" id="A0AAN7S6G5"/>
<accession>A0AAN7S6G5</accession>
<dbReference type="PANTHER" id="PTHR33332">
    <property type="entry name" value="REVERSE TRANSCRIPTASE DOMAIN-CONTAINING PROTEIN"/>
    <property type="match status" value="1"/>
</dbReference>
<sequence length="134" mass="14638">MAVGCRAQSCLRGWLSDEDSPSQKHYRHVIALSKVKVETLMGKGEVTVCVIANSVPEPKCQYSFNTSHSSPNLYLWPATANVAGHKYKLGEEWLESSPAERVLGVLVDSRLNMSQQCALAAKRANGILGVHQTV</sequence>
<dbReference type="Proteomes" id="UP001333110">
    <property type="component" value="Unassembled WGS sequence"/>
</dbReference>